<name>A0A7T8JY40_CALRO</name>
<sequence>MSLFAKDLTDMMVACDIPLAKAELLKLKAFMHKYCSEEVPSRRILTRHMETETKEILVGIRK</sequence>
<dbReference type="Proteomes" id="UP000595437">
    <property type="component" value="Chromosome 14"/>
</dbReference>
<protein>
    <submittedName>
        <fullName evidence="1">LOC100571870</fullName>
    </submittedName>
</protein>
<keyword evidence="2" id="KW-1185">Reference proteome</keyword>
<accession>A0A7T8JY40</accession>
<proteinExistence type="predicted"/>
<dbReference type="AlphaFoldDB" id="A0A7T8JY40"/>
<feature type="non-terminal residue" evidence="1">
    <location>
        <position position="62"/>
    </location>
</feature>
<dbReference type="EMBL" id="CP045903">
    <property type="protein sequence ID" value="QQP39428.1"/>
    <property type="molecule type" value="Genomic_DNA"/>
</dbReference>
<gene>
    <name evidence="1" type="ORF">FKW44_020308</name>
</gene>
<organism evidence="1 2">
    <name type="scientific">Caligus rogercresseyi</name>
    <name type="common">Sea louse</name>
    <dbReference type="NCBI Taxonomy" id="217165"/>
    <lineage>
        <taxon>Eukaryota</taxon>
        <taxon>Metazoa</taxon>
        <taxon>Ecdysozoa</taxon>
        <taxon>Arthropoda</taxon>
        <taxon>Crustacea</taxon>
        <taxon>Multicrustacea</taxon>
        <taxon>Hexanauplia</taxon>
        <taxon>Copepoda</taxon>
        <taxon>Siphonostomatoida</taxon>
        <taxon>Caligidae</taxon>
        <taxon>Caligus</taxon>
    </lineage>
</organism>
<reference evidence="2" key="1">
    <citation type="submission" date="2021-01" db="EMBL/GenBank/DDBJ databases">
        <title>Caligus Genome Assembly.</title>
        <authorList>
            <person name="Gallardo-Escarate C."/>
        </authorList>
    </citation>
    <scope>NUCLEOTIDE SEQUENCE [LARGE SCALE GENOMIC DNA]</scope>
</reference>
<evidence type="ECO:0000313" key="2">
    <source>
        <dbReference type="Proteomes" id="UP000595437"/>
    </source>
</evidence>
<evidence type="ECO:0000313" key="1">
    <source>
        <dbReference type="EMBL" id="QQP39428.1"/>
    </source>
</evidence>